<sequence length="113" mass="12870">MAILFDWYEDPRPSDKEQKEKTLHPRIKYNGSVGTDIIRRRIQERCSLTETDVIAVLDALSHILGQELADGKQVHLDGIGYFRPCLTCAEPVTVSTKRKSTKVKLKAIQFRAD</sequence>
<evidence type="ECO:0000259" key="2">
    <source>
        <dbReference type="Pfam" id="PF18291"/>
    </source>
</evidence>
<dbReference type="Gene3D" id="4.10.520.10">
    <property type="entry name" value="IHF-like DNA-binding proteins"/>
    <property type="match status" value="1"/>
</dbReference>
<reference evidence="3 4" key="1">
    <citation type="submission" date="2018-10" db="EMBL/GenBank/DDBJ databases">
        <title>Draft Genome Sequence of Bacteroides sp. KCTC 15687.</title>
        <authorList>
            <person name="Yu S.Y."/>
            <person name="Kim J.S."/>
            <person name="Oh B.S."/>
            <person name="Park S.H."/>
            <person name="Kang S.W."/>
            <person name="Park J.E."/>
            <person name="Choi S.H."/>
            <person name="Han K.I."/>
            <person name="Lee K.C."/>
            <person name="Eom M.K."/>
            <person name="Suh M.K."/>
            <person name="Lee D.H."/>
            <person name="Yoon H."/>
            <person name="Kim B."/>
            <person name="Yang S.J."/>
            <person name="Lee J.S."/>
            <person name="Lee J.H."/>
        </authorList>
    </citation>
    <scope>NUCLEOTIDE SEQUENCE [LARGE SCALE GENOMIC DNA]</scope>
    <source>
        <strain evidence="3 4">KCTC 15687</strain>
    </source>
</reference>
<dbReference type="InterPro" id="IPR041607">
    <property type="entry name" value="HU-HIG"/>
</dbReference>
<dbReference type="GO" id="GO:0003677">
    <property type="term" value="F:DNA binding"/>
    <property type="evidence" value="ECO:0007669"/>
    <property type="project" value="UniProtKB-KW"/>
</dbReference>
<evidence type="ECO:0000256" key="1">
    <source>
        <dbReference type="ARBA" id="ARBA00023125"/>
    </source>
</evidence>
<dbReference type="Pfam" id="PF18291">
    <property type="entry name" value="HU-HIG"/>
    <property type="match status" value="1"/>
</dbReference>
<protein>
    <recommendedName>
        <fullName evidence="2">HU domain-containing protein</fullName>
    </recommendedName>
</protein>
<accession>A0A401LRZ2</accession>
<dbReference type="InterPro" id="IPR010992">
    <property type="entry name" value="IHF-like_DNA-bd_dom_sf"/>
</dbReference>
<keyword evidence="4" id="KW-1185">Reference proteome</keyword>
<evidence type="ECO:0000313" key="3">
    <source>
        <dbReference type="EMBL" id="GCB34223.1"/>
    </source>
</evidence>
<dbReference type="Proteomes" id="UP000288079">
    <property type="component" value="Unassembled WGS sequence"/>
</dbReference>
<comment type="caution">
    <text evidence="3">The sequence shown here is derived from an EMBL/GenBank/DDBJ whole genome shotgun (WGS) entry which is preliminary data.</text>
</comment>
<organism evidence="3 4">
    <name type="scientific">Bacteroides faecalis</name>
    <dbReference type="NCBI Taxonomy" id="2447885"/>
    <lineage>
        <taxon>Bacteria</taxon>
        <taxon>Pseudomonadati</taxon>
        <taxon>Bacteroidota</taxon>
        <taxon>Bacteroidia</taxon>
        <taxon>Bacteroidales</taxon>
        <taxon>Bacteroidaceae</taxon>
        <taxon>Bacteroides</taxon>
    </lineage>
</organism>
<name>A0A401LRZ2_9BACE</name>
<dbReference type="AlphaFoldDB" id="A0A401LRZ2"/>
<gene>
    <name evidence="3" type="ORF">KGMB02408_11680</name>
</gene>
<dbReference type="EMBL" id="BHWB01000003">
    <property type="protein sequence ID" value="GCB34223.1"/>
    <property type="molecule type" value="Genomic_DNA"/>
</dbReference>
<evidence type="ECO:0000313" key="4">
    <source>
        <dbReference type="Proteomes" id="UP000288079"/>
    </source>
</evidence>
<keyword evidence="1" id="KW-0238">DNA-binding</keyword>
<proteinExistence type="predicted"/>
<dbReference type="SUPFAM" id="SSF47729">
    <property type="entry name" value="IHF-like DNA-binding proteins"/>
    <property type="match status" value="1"/>
</dbReference>
<feature type="domain" description="HU" evidence="2">
    <location>
        <begin position="1"/>
        <end position="112"/>
    </location>
</feature>